<sequence>MLFYKAVEQSLLQIIPVKAVRIEPLSEGGYFAIDGEPCKSGSSFQVKNTRFCKALLASVLSNY</sequence>
<organism evidence="1 2">
    <name type="scientific">Strongylus vulgaris</name>
    <name type="common">Blood worm</name>
    <dbReference type="NCBI Taxonomy" id="40348"/>
    <lineage>
        <taxon>Eukaryota</taxon>
        <taxon>Metazoa</taxon>
        <taxon>Ecdysozoa</taxon>
        <taxon>Nematoda</taxon>
        <taxon>Chromadorea</taxon>
        <taxon>Rhabditida</taxon>
        <taxon>Rhabditina</taxon>
        <taxon>Rhabditomorpha</taxon>
        <taxon>Strongyloidea</taxon>
        <taxon>Strongylidae</taxon>
        <taxon>Strongylus</taxon>
    </lineage>
</organism>
<dbReference type="AlphaFoldDB" id="A0A3P7JFK5"/>
<proteinExistence type="predicted"/>
<dbReference type="Gene3D" id="2.60.200.40">
    <property type="match status" value="1"/>
</dbReference>
<accession>A0A3P7JFK5</accession>
<dbReference type="EMBL" id="UYYB01116238">
    <property type="protein sequence ID" value="VDM82156.1"/>
    <property type="molecule type" value="Genomic_DNA"/>
</dbReference>
<gene>
    <name evidence="1" type="ORF">SVUK_LOCUS17154</name>
</gene>
<reference evidence="1 2" key="1">
    <citation type="submission" date="2018-11" db="EMBL/GenBank/DDBJ databases">
        <authorList>
            <consortium name="Pathogen Informatics"/>
        </authorList>
    </citation>
    <scope>NUCLEOTIDE SEQUENCE [LARGE SCALE GENOMIC DNA]</scope>
</reference>
<evidence type="ECO:0000313" key="1">
    <source>
        <dbReference type="EMBL" id="VDM82156.1"/>
    </source>
</evidence>
<keyword evidence="2" id="KW-1185">Reference proteome</keyword>
<protein>
    <submittedName>
        <fullName evidence="1">Uncharacterized protein</fullName>
    </submittedName>
</protein>
<name>A0A3P7JFK5_STRVU</name>
<evidence type="ECO:0000313" key="2">
    <source>
        <dbReference type="Proteomes" id="UP000270094"/>
    </source>
</evidence>
<dbReference type="OrthoDB" id="3853857at2759"/>
<dbReference type="Proteomes" id="UP000270094">
    <property type="component" value="Unassembled WGS sequence"/>
</dbReference>